<reference evidence="2" key="1">
    <citation type="journal article" date="2019" name="Int. J. Syst. Evol. Microbiol.">
        <title>The Global Catalogue of Microorganisms (GCM) 10K type strain sequencing project: providing services to taxonomists for standard genome sequencing and annotation.</title>
        <authorList>
            <consortium name="The Broad Institute Genomics Platform"/>
            <consortium name="The Broad Institute Genome Sequencing Center for Infectious Disease"/>
            <person name="Wu L."/>
            <person name="Ma J."/>
        </authorList>
    </citation>
    <scope>NUCLEOTIDE SEQUENCE [LARGE SCALE GENOMIC DNA]</scope>
    <source>
        <strain evidence="2">CCUG 66188</strain>
    </source>
</reference>
<organism evidence="1 2">
    <name type="scientific">Dysgonomonas termitidis</name>
    <dbReference type="NCBI Taxonomy" id="1516126"/>
    <lineage>
        <taxon>Bacteria</taxon>
        <taxon>Pseudomonadati</taxon>
        <taxon>Bacteroidota</taxon>
        <taxon>Bacteroidia</taxon>
        <taxon>Bacteroidales</taxon>
        <taxon>Dysgonomonadaceae</taxon>
        <taxon>Dysgonomonas</taxon>
    </lineage>
</organism>
<dbReference type="RefSeq" id="WP_379994789.1">
    <property type="nucleotide sequence ID" value="NZ_JBHSGN010000057.1"/>
</dbReference>
<dbReference type="EMBL" id="JBHSGN010000057">
    <property type="protein sequence ID" value="MFC4673477.1"/>
    <property type="molecule type" value="Genomic_DNA"/>
</dbReference>
<dbReference type="Proteomes" id="UP001596023">
    <property type="component" value="Unassembled WGS sequence"/>
</dbReference>
<gene>
    <name evidence="1" type="ORF">ACFO6W_07220</name>
</gene>
<protein>
    <submittedName>
        <fullName evidence="1">Uncharacterized protein</fullName>
    </submittedName>
</protein>
<keyword evidence="2" id="KW-1185">Reference proteome</keyword>
<name>A0ABV9KTQ6_9BACT</name>
<accession>A0ABV9KTQ6</accession>
<comment type="caution">
    <text evidence="1">The sequence shown here is derived from an EMBL/GenBank/DDBJ whole genome shotgun (WGS) entry which is preliminary data.</text>
</comment>
<proteinExistence type="predicted"/>
<evidence type="ECO:0000313" key="2">
    <source>
        <dbReference type="Proteomes" id="UP001596023"/>
    </source>
</evidence>
<sequence length="69" mass="8216">MKRKIEKLKQIKQDLSNLIELLEGDLHCRQYDGVLKNELSCYRTEGYDYQNIIDSIFQEHGDEMLPIKD</sequence>
<evidence type="ECO:0000313" key="1">
    <source>
        <dbReference type="EMBL" id="MFC4673477.1"/>
    </source>
</evidence>